<feature type="compositionally biased region" description="Pro residues" evidence="4">
    <location>
        <begin position="1028"/>
        <end position="1041"/>
    </location>
</feature>
<dbReference type="EMBL" id="VSWD01000003">
    <property type="protein sequence ID" value="KAK3106671.1"/>
    <property type="molecule type" value="Genomic_DNA"/>
</dbReference>
<feature type="compositionally biased region" description="Polar residues" evidence="4">
    <location>
        <begin position="1"/>
        <end position="25"/>
    </location>
</feature>
<dbReference type="GO" id="GO:0005634">
    <property type="term" value="C:nucleus"/>
    <property type="evidence" value="ECO:0007669"/>
    <property type="project" value="TreeGrafter"/>
</dbReference>
<dbReference type="InterPro" id="IPR052445">
    <property type="entry name" value="ZnF-G_patch_domain"/>
</dbReference>
<accession>A0AA89C2W8</accession>
<comment type="caution">
    <text evidence="5">The sequence shown here is derived from an EMBL/GenBank/DDBJ whole genome shotgun (WGS) entry which is preliminary data.</text>
</comment>
<feature type="compositionally biased region" description="Basic and acidic residues" evidence="4">
    <location>
        <begin position="630"/>
        <end position="646"/>
    </location>
</feature>
<evidence type="ECO:0000256" key="1">
    <source>
        <dbReference type="ARBA" id="ARBA00022723"/>
    </source>
</evidence>
<feature type="region of interest" description="Disordered" evidence="4">
    <location>
        <begin position="971"/>
        <end position="1054"/>
    </location>
</feature>
<name>A0AA89C2W8_PINIB</name>
<feature type="compositionally biased region" description="Basic and acidic residues" evidence="4">
    <location>
        <begin position="417"/>
        <end position="453"/>
    </location>
</feature>
<feature type="compositionally biased region" description="Basic residues" evidence="4">
    <location>
        <begin position="399"/>
        <end position="409"/>
    </location>
</feature>
<feature type="compositionally biased region" description="Basic residues" evidence="4">
    <location>
        <begin position="783"/>
        <end position="798"/>
    </location>
</feature>
<feature type="region of interest" description="Disordered" evidence="4">
    <location>
        <begin position="1068"/>
        <end position="1119"/>
    </location>
</feature>
<gene>
    <name evidence="5" type="ORF">FSP39_024926</name>
</gene>
<feature type="compositionally biased region" description="Basic and acidic residues" evidence="4">
    <location>
        <begin position="846"/>
        <end position="858"/>
    </location>
</feature>
<feature type="compositionally biased region" description="Basic residues" evidence="4">
    <location>
        <begin position="329"/>
        <end position="343"/>
    </location>
</feature>
<feature type="compositionally biased region" description="Basic residues" evidence="4">
    <location>
        <begin position="669"/>
        <end position="697"/>
    </location>
</feature>
<feature type="compositionally biased region" description="Basic and acidic residues" evidence="4">
    <location>
        <begin position="865"/>
        <end position="890"/>
    </location>
</feature>
<keyword evidence="6" id="KW-1185">Reference proteome</keyword>
<proteinExistence type="predicted"/>
<feature type="compositionally biased region" description="Basic and acidic residues" evidence="4">
    <location>
        <begin position="586"/>
        <end position="619"/>
    </location>
</feature>
<feature type="compositionally biased region" description="Acidic residues" evidence="4">
    <location>
        <begin position="1098"/>
        <end position="1119"/>
    </location>
</feature>
<dbReference type="PANTHER" id="PTHR17614">
    <property type="entry name" value="ZINC FINGER-CONTAINING"/>
    <property type="match status" value="1"/>
</dbReference>
<feature type="compositionally biased region" description="Basic and acidic residues" evidence="4">
    <location>
        <begin position="137"/>
        <end position="148"/>
    </location>
</feature>
<feature type="compositionally biased region" description="Polar residues" evidence="4">
    <location>
        <begin position="104"/>
        <end position="114"/>
    </location>
</feature>
<feature type="region of interest" description="Disordered" evidence="4">
    <location>
        <begin position="284"/>
        <end position="570"/>
    </location>
</feature>
<feature type="compositionally biased region" description="Gly residues" evidence="4">
    <location>
        <begin position="30"/>
        <end position="45"/>
    </location>
</feature>
<feature type="region of interest" description="Disordered" evidence="4">
    <location>
        <begin position="1"/>
        <end position="169"/>
    </location>
</feature>
<dbReference type="Proteomes" id="UP001186944">
    <property type="component" value="Unassembled WGS sequence"/>
</dbReference>
<dbReference type="GO" id="GO:0008270">
    <property type="term" value="F:zinc ion binding"/>
    <property type="evidence" value="ECO:0007669"/>
    <property type="project" value="UniProtKB-KW"/>
</dbReference>
<keyword evidence="3" id="KW-0862">Zinc</keyword>
<evidence type="ECO:0000256" key="2">
    <source>
        <dbReference type="ARBA" id="ARBA00022771"/>
    </source>
</evidence>
<feature type="compositionally biased region" description="Basic residues" evidence="4">
    <location>
        <begin position="709"/>
        <end position="730"/>
    </location>
</feature>
<dbReference type="PANTHER" id="PTHR17614:SF14">
    <property type="entry name" value="G PATCH DOMAIN-CONTAINING PROTEIN 8-LIKE ISOFORM X5"/>
    <property type="match status" value="1"/>
</dbReference>
<evidence type="ECO:0000313" key="5">
    <source>
        <dbReference type="EMBL" id="KAK3106671.1"/>
    </source>
</evidence>
<feature type="compositionally biased region" description="Polar residues" evidence="4">
    <location>
        <begin position="67"/>
        <end position="77"/>
    </location>
</feature>
<feature type="compositionally biased region" description="Basic residues" evidence="4">
    <location>
        <begin position="651"/>
        <end position="660"/>
    </location>
</feature>
<feature type="compositionally biased region" description="Basic and acidic residues" evidence="4">
    <location>
        <begin position="531"/>
        <end position="540"/>
    </location>
</feature>
<protein>
    <submittedName>
        <fullName evidence="5">Uncharacterized protein</fullName>
    </submittedName>
</protein>
<feature type="compositionally biased region" description="Basic and acidic residues" evidence="4">
    <location>
        <begin position="459"/>
        <end position="486"/>
    </location>
</feature>
<keyword evidence="1" id="KW-0479">Metal-binding</keyword>
<feature type="compositionally biased region" description="Basic and acidic residues" evidence="4">
    <location>
        <begin position="301"/>
        <end position="328"/>
    </location>
</feature>
<organism evidence="5 6">
    <name type="scientific">Pinctada imbricata</name>
    <name type="common">Atlantic pearl-oyster</name>
    <name type="synonym">Pinctada martensii</name>
    <dbReference type="NCBI Taxonomy" id="66713"/>
    <lineage>
        <taxon>Eukaryota</taxon>
        <taxon>Metazoa</taxon>
        <taxon>Spiralia</taxon>
        <taxon>Lophotrochozoa</taxon>
        <taxon>Mollusca</taxon>
        <taxon>Bivalvia</taxon>
        <taxon>Autobranchia</taxon>
        <taxon>Pteriomorphia</taxon>
        <taxon>Pterioida</taxon>
        <taxon>Pterioidea</taxon>
        <taxon>Pteriidae</taxon>
        <taxon>Pinctada</taxon>
    </lineage>
</organism>
<keyword evidence="2" id="KW-0863">Zinc-finger</keyword>
<evidence type="ECO:0000256" key="3">
    <source>
        <dbReference type="ARBA" id="ARBA00022833"/>
    </source>
</evidence>
<feature type="compositionally biased region" description="Basic residues" evidence="4">
    <location>
        <begin position="815"/>
        <end position="825"/>
    </location>
</feature>
<feature type="compositionally biased region" description="Low complexity" evidence="4">
    <location>
        <begin position="767"/>
        <end position="782"/>
    </location>
</feature>
<feature type="compositionally biased region" description="Low complexity" evidence="4">
    <location>
        <begin position="698"/>
        <end position="708"/>
    </location>
</feature>
<feature type="compositionally biased region" description="Basic residues" evidence="4">
    <location>
        <begin position="1076"/>
        <end position="1085"/>
    </location>
</feature>
<evidence type="ECO:0000313" key="6">
    <source>
        <dbReference type="Proteomes" id="UP001186944"/>
    </source>
</evidence>
<feature type="compositionally biased region" description="Polar residues" evidence="4">
    <location>
        <begin position="152"/>
        <end position="169"/>
    </location>
</feature>
<evidence type="ECO:0000256" key="4">
    <source>
        <dbReference type="SAM" id="MobiDB-lite"/>
    </source>
</evidence>
<feature type="compositionally biased region" description="Basic residues" evidence="4">
    <location>
        <begin position="357"/>
        <end position="372"/>
    </location>
</feature>
<feature type="region of interest" description="Disordered" evidence="4">
    <location>
        <begin position="586"/>
        <end position="917"/>
    </location>
</feature>
<feature type="compositionally biased region" description="Basic and acidic residues" evidence="4">
    <location>
        <begin position="344"/>
        <end position="356"/>
    </location>
</feature>
<sequence>MKSTITRLASTTTNSGDRGSVTGTAKQGGASSGGVAKGVTGGGASSGAAKQLPGNVDPKIKVGGRVDNTNSAKSPNQAVEHGPRKKITVNFGQPSTGHRDSRSKSSSAVISGGNSPIFDDQRNVLLDQQTKNPGVERSQEDVQNKADKPTVSAETENNSSGVVSFSLKNRPSVLGPSAEGFKKEHADATKFKSTFSVAENEGKTSPETKPRNSIDLFIKVKNRDETMDLDWPREMLKFTNTEPSISYSCNPLVFDFSDLLGKPTKVKNELDVVSAKIESVSSEIEKEEGMNVMCEEEGMQEEMKDEERDAEVGDRSEDVEKKQVDEKVKKHHKRKKKKHRHKEKGGDGEEKEEGKKVEKKKKKKKRKKKHKRSDKEKVEMKEKETEGGTKDGDHDQNTKKKSKKKKRRHHDSDEENKDSAKLDEKKLEVKISEKIKKEVKVEKDFSSGDENMKDQSIMKVEKEIKTDKHELNVKVKVESESKRKYVSDNSESNDENSAKLGKNKTLPDEPVKHSSRSPAFAAEKQVKKIKREGSGSDRRNSSLRKRQTSESSVSEATPVKKQKVTPRLVAEPDVKVQDTWSKMEGLYEAKIPENPKSKWDTSDSDMESHLDKTIDENQKKKVLKKTISSQKKEEVVPPSQFKEKINSTKPVKSRKLHKKGRDSSESRSRSRSRGHSKKKKHRSYSRSYSRSKSRSRGRSYSSSSYSSRSRSRSYSRSYSRSRSRSHRRYHSRSDSYSSYSDYSRSRSRSSRSRSYSSSRSRSHSRRYSSYSRSRSRSSSYSRSRSRSRSYHRSHRRSYSSRSRSSSYHSEASHNEKKKKRYRTKKVTSAPEEKKDISLDIPLPNVDDDKPPENLAKKIMDKKHKNNDLVKKGLEEAEKSSKNIPEGKDYFDIPLPTAEQVKSESSVSMPPPPPPPGQVDGAQYNCPPQYGGYGPHHYDDMMGPMHHSMRYPPPPHGMRMPPPHHRMPPPGMFRGRGPPPHHDMRYGPPHHMMNGPRGMPPHMHDGYHPRGGYPYRYPPPNMNRDDKPPLPPSRSPSPQPQPPEEKAAEEIQPNPSIVIPPEQAEQYKRLQEQAQKHAGKQLKRLKKMEAGEPYSESSSSEEEEEETKQEEQSNDGTEDLASTEELQQTLVAIPSPSLAVPQQQTILLSNPQATPGSLTLVPQIVPAGGTPQHILVPQGMGLSAALALNQAGHPLQAGAPMIAMPQSSSISALAAAAAAGAQPAHLPGTISHPMLAQIGAQPTLLPASHPFLAQSSMSGLSGLSGLSALPQTQLISGAALAGLQSPSPVIVGNHILVPRIVRPAI</sequence>
<feature type="compositionally biased region" description="Low complexity" evidence="4">
    <location>
        <begin position="799"/>
        <end position="809"/>
    </location>
</feature>
<feature type="compositionally biased region" description="Basic and acidic residues" evidence="4">
    <location>
        <begin position="373"/>
        <end position="398"/>
    </location>
</feature>
<reference evidence="5" key="1">
    <citation type="submission" date="2019-08" db="EMBL/GenBank/DDBJ databases">
        <title>The improved chromosome-level genome for the pearl oyster Pinctada fucata martensii using PacBio sequencing and Hi-C.</title>
        <authorList>
            <person name="Zheng Z."/>
        </authorList>
    </citation>
    <scope>NUCLEOTIDE SEQUENCE</scope>
    <source>
        <strain evidence="5">ZZ-2019</strain>
        <tissue evidence="5">Adductor muscle</tissue>
    </source>
</reference>